<reference evidence="4" key="1">
    <citation type="submission" date="2021-02" db="EMBL/GenBank/DDBJ databases">
        <authorList>
            <person name="Nowell W R."/>
        </authorList>
    </citation>
    <scope>NUCLEOTIDE SEQUENCE</scope>
</reference>
<dbReference type="SUPFAM" id="SSF56219">
    <property type="entry name" value="DNase I-like"/>
    <property type="match status" value="1"/>
</dbReference>
<organism evidence="4 6">
    <name type="scientific">Didymodactylos carnosus</name>
    <dbReference type="NCBI Taxonomy" id="1234261"/>
    <lineage>
        <taxon>Eukaryota</taxon>
        <taxon>Metazoa</taxon>
        <taxon>Spiralia</taxon>
        <taxon>Gnathifera</taxon>
        <taxon>Rotifera</taxon>
        <taxon>Eurotatoria</taxon>
        <taxon>Bdelloidea</taxon>
        <taxon>Philodinida</taxon>
        <taxon>Philodinidae</taxon>
        <taxon>Didymodactylos</taxon>
    </lineage>
</organism>
<keyword evidence="2" id="KW-0472">Membrane</keyword>
<dbReference type="PROSITE" id="PS50076">
    <property type="entry name" value="DNAJ_2"/>
    <property type="match status" value="1"/>
</dbReference>
<keyword evidence="2" id="KW-0812">Transmembrane</keyword>
<dbReference type="CDD" id="cd06257">
    <property type="entry name" value="DnaJ"/>
    <property type="match status" value="1"/>
</dbReference>
<keyword evidence="2" id="KW-1133">Transmembrane helix</keyword>
<evidence type="ECO:0000313" key="5">
    <source>
        <dbReference type="EMBL" id="CAF3889557.1"/>
    </source>
</evidence>
<feature type="domain" description="J" evidence="3">
    <location>
        <begin position="1413"/>
        <end position="1492"/>
    </location>
</feature>
<proteinExistence type="predicted"/>
<keyword evidence="6" id="KW-1185">Reference proteome</keyword>
<accession>A0A814QXP6</accession>
<name>A0A814QXP6_9BILA</name>
<protein>
    <recommendedName>
        <fullName evidence="3">J domain-containing protein</fullName>
    </recommendedName>
</protein>
<evidence type="ECO:0000256" key="1">
    <source>
        <dbReference type="SAM" id="MobiDB-lite"/>
    </source>
</evidence>
<evidence type="ECO:0000313" key="6">
    <source>
        <dbReference type="Proteomes" id="UP000663829"/>
    </source>
</evidence>
<dbReference type="InterPro" id="IPR036691">
    <property type="entry name" value="Endo/exonu/phosph_ase_sf"/>
</dbReference>
<dbReference type="InterPro" id="IPR036869">
    <property type="entry name" value="J_dom_sf"/>
</dbReference>
<feature type="compositionally biased region" description="Polar residues" evidence="1">
    <location>
        <begin position="283"/>
        <end position="301"/>
    </location>
</feature>
<dbReference type="Gene3D" id="3.60.10.10">
    <property type="entry name" value="Endonuclease/exonuclease/phosphatase"/>
    <property type="match status" value="1"/>
</dbReference>
<dbReference type="EMBL" id="CAJOBC010006171">
    <property type="protein sequence ID" value="CAF3889557.1"/>
    <property type="molecule type" value="Genomic_DNA"/>
</dbReference>
<dbReference type="SMART" id="SM00271">
    <property type="entry name" value="DnaJ"/>
    <property type="match status" value="1"/>
</dbReference>
<dbReference type="Gene3D" id="1.10.287.110">
    <property type="entry name" value="DnaJ domain"/>
    <property type="match status" value="1"/>
</dbReference>
<evidence type="ECO:0000259" key="3">
    <source>
        <dbReference type="PROSITE" id="PS50076"/>
    </source>
</evidence>
<feature type="transmembrane region" description="Helical" evidence="2">
    <location>
        <begin position="1382"/>
        <end position="1405"/>
    </location>
</feature>
<gene>
    <name evidence="4" type="ORF">GPM918_LOCUS19937</name>
    <name evidence="5" type="ORF">SRO942_LOCUS19936</name>
</gene>
<dbReference type="InterPro" id="IPR001623">
    <property type="entry name" value="DnaJ_domain"/>
</dbReference>
<dbReference type="Pfam" id="PF00226">
    <property type="entry name" value="DnaJ"/>
    <property type="match status" value="1"/>
</dbReference>
<dbReference type="SUPFAM" id="SSF46565">
    <property type="entry name" value="Chaperone J-domain"/>
    <property type="match status" value="1"/>
</dbReference>
<feature type="region of interest" description="Disordered" evidence="1">
    <location>
        <begin position="277"/>
        <end position="301"/>
    </location>
</feature>
<dbReference type="EMBL" id="CAJNOQ010006170">
    <property type="protein sequence ID" value="CAF1125972.1"/>
    <property type="molecule type" value="Genomic_DNA"/>
</dbReference>
<dbReference type="OrthoDB" id="10027367at2759"/>
<comment type="caution">
    <text evidence="4">The sequence shown here is derived from an EMBL/GenBank/DDBJ whole genome shotgun (WGS) entry which is preliminary data.</text>
</comment>
<sequence length="1521" mass="171626">MKNENNENQSPKLHVISYNIQSLGKPRNHFRNLRIFWKYLKPITHKPHIICFQETFLNSQHSDQSVPIDGYRLFRCDDNSRRAGVITYVRDDVPSVEIHKNSNLQLLIVRVMMGDKTIDISNCYRRQGGYYKALPKVPSLTEKQYIEIYTKEHMFHTGVGQRLLIGDFNIETDLNVMPEYIKDMCKKLDVLPTVRGPTTRKSARCIDNQFCSADLIKSIKSEVIHNPWKRPSSPHAIINNKFYYQPSDDYSPALTSTAQLQSNSILYTIPESSSVEESSASSFTNNSHGHNSNARTSDNRSNNYGFLHDSLSSPTEFQCGSVMMEIAKPVPIRFIESSIVKSRIQLDPSVMAPSLKPSACYKGLKKDLTNVIQSKPLIEANNEQKRLHNDIDLQSPKVSHVTNRQDESLQVKNSMLKLHLPILIEDEDINVDLTEQNIIRDGVHVEFKPLQSQPNHSLLPETEQTLLLSTEMEGKQKILHSSIIPKFPNIHRIKKNEGESFNNENIKFVTQPLMLVRSHDFDLGVTIKDTTLVLFFIEPKPISHQPIHDLLRENKNMPVSSTAIIKTEAANNPNSNVPHSALNAVVSEHFPTSRIAGCEWVTLDRKFGGLIQTVTIKQVILKEESTHKSMEGRRFRIHQNPIYIKESFKQAGIYSHDPSQNYREIVSKCSVAPPVKAAANNCVFAGVDTLMYAYFATDKGRPTVKQGIKRVAIATARGFIDSVVPDSELIFTVGTAVYNGDYENLRMDIVRALPSLIPGKPIRWTREHTQANAPLRDNDLRSDNVHREVVDLSIPYLPGFVSAGFCKDKEQIKFSRDGINTFRDANTFQGHASIGTTFDASVGFTFGTEISEPVTKITEDGTTQTTQWKKEFSGQFGRRCRVADRKAATDMGPAFNSVLKTTTVKSNTDGSPIAVRNNLPLTHLTQVKDNLLKDHGIIATLHENYVYRETRALPTNCRVEVVLNEATNVIDTKQAFGLWRKGQKREKHDLYRAEENVSYRSDRELPDEIETTITSQQAILFGQDLRESSETPKKFLIFSSETKVTHYEVGAQREKEVVRQESTDKTQIISKKDGTPYKVKDGGTTIGRKRIKFIQKVFYKKIQHLGTSNELSSTVGIRETTATKREVKGTLQPEVITTYYEKTQTVESTKEDRKIGSPYLAKIRRVQQTFGLFTNKITDYEIISENGVPQKPKQYSTETLSDAGYNGLSSLTTNGLHFYFNPEARTTRNFLNAGVDVFAECANGWAHSNFIVHQNSLDSVFLAIAFRVGGTTIRTLASSTVDTLKLVRLSKNILITSAPSLVSIGVNATSQIPIQLKGHASVITSLTIRITQLIQDYREDRVNSAELIAAILREITSVATIYGIQAFVPEIVKCLPLDSLRASVVTCVTVAAVTFGVSIASSWVMNKWREGRNKKEFLNLCKQLKFSPNATDSEIDSQYRRLALQVHPDKTHDDGSGFKKLTKEVQRFHELRLQNNISQDKTETQKIIERLKQFLIDPMAFLRYFAQKVTPSTDSPVPMLS</sequence>
<evidence type="ECO:0000313" key="4">
    <source>
        <dbReference type="EMBL" id="CAF1125972.1"/>
    </source>
</evidence>
<dbReference type="Proteomes" id="UP000681722">
    <property type="component" value="Unassembled WGS sequence"/>
</dbReference>
<dbReference type="Proteomes" id="UP000663829">
    <property type="component" value="Unassembled WGS sequence"/>
</dbReference>
<evidence type="ECO:0000256" key="2">
    <source>
        <dbReference type="SAM" id="Phobius"/>
    </source>
</evidence>